<keyword evidence="1" id="KW-1133">Transmembrane helix</keyword>
<protein>
    <submittedName>
        <fullName evidence="2">Uncharacterized protein</fullName>
    </submittedName>
</protein>
<organism evidence="2 3">
    <name type="scientific">Novosphingobium silvae</name>
    <dbReference type="NCBI Taxonomy" id="2692619"/>
    <lineage>
        <taxon>Bacteria</taxon>
        <taxon>Pseudomonadati</taxon>
        <taxon>Pseudomonadota</taxon>
        <taxon>Alphaproteobacteria</taxon>
        <taxon>Sphingomonadales</taxon>
        <taxon>Sphingomonadaceae</taxon>
        <taxon>Novosphingobium</taxon>
    </lineage>
</organism>
<gene>
    <name evidence="2" type="ORF">GR702_15750</name>
</gene>
<proteinExistence type="predicted"/>
<feature type="transmembrane region" description="Helical" evidence="1">
    <location>
        <begin position="35"/>
        <end position="55"/>
    </location>
</feature>
<dbReference type="AlphaFoldDB" id="A0A7X4GIE8"/>
<keyword evidence="1" id="KW-0472">Membrane</keyword>
<reference evidence="2 3" key="1">
    <citation type="submission" date="2019-12" db="EMBL/GenBank/DDBJ databases">
        <authorList>
            <person name="Feng G."/>
            <person name="Zhu H."/>
        </authorList>
    </citation>
    <scope>NUCLEOTIDE SEQUENCE [LARGE SCALE GENOMIC DNA]</scope>
    <source>
        <strain evidence="2 3">FGD1</strain>
    </source>
</reference>
<evidence type="ECO:0000313" key="3">
    <source>
        <dbReference type="Proteomes" id="UP000465810"/>
    </source>
</evidence>
<evidence type="ECO:0000256" key="1">
    <source>
        <dbReference type="SAM" id="Phobius"/>
    </source>
</evidence>
<evidence type="ECO:0000313" key="2">
    <source>
        <dbReference type="EMBL" id="MYL99221.1"/>
    </source>
</evidence>
<keyword evidence="3" id="KW-1185">Reference proteome</keyword>
<sequence>MKTWAILLGGLLVWAVHFFGLYAIAEFAPSRMLTVILTVPCLAAEALLLIYALRLDRDEAFTRWRRSVAVGGTGLGLVAVLWQALPPWFSG</sequence>
<feature type="transmembrane region" description="Helical" evidence="1">
    <location>
        <begin position="67"/>
        <end position="85"/>
    </location>
</feature>
<name>A0A7X4GIE8_9SPHN</name>
<keyword evidence="1" id="KW-0812">Transmembrane</keyword>
<dbReference type="RefSeq" id="WP_160986730.1">
    <property type="nucleotide sequence ID" value="NZ_WVTD01000013.1"/>
</dbReference>
<dbReference type="EMBL" id="WVTD01000013">
    <property type="protein sequence ID" value="MYL99221.1"/>
    <property type="molecule type" value="Genomic_DNA"/>
</dbReference>
<comment type="caution">
    <text evidence="2">The sequence shown here is derived from an EMBL/GenBank/DDBJ whole genome shotgun (WGS) entry which is preliminary data.</text>
</comment>
<dbReference type="Proteomes" id="UP000465810">
    <property type="component" value="Unassembled WGS sequence"/>
</dbReference>
<accession>A0A7X4GIE8</accession>